<accession>A0A081C834</accession>
<proteinExistence type="predicted"/>
<evidence type="ECO:0008006" key="3">
    <source>
        <dbReference type="Google" id="ProtNLM"/>
    </source>
</evidence>
<reference evidence="1" key="1">
    <citation type="journal article" date="2015" name="PeerJ">
        <title>First genomic representation of candidate bacterial phylum KSB3 points to enhanced environmental sensing as a trigger of wastewater bulking.</title>
        <authorList>
            <person name="Sekiguchi Y."/>
            <person name="Ohashi A."/>
            <person name="Parks D.H."/>
            <person name="Yamauchi T."/>
            <person name="Tyson G.W."/>
            <person name="Hugenholtz P."/>
        </authorList>
    </citation>
    <scope>NUCLEOTIDE SEQUENCE [LARGE SCALE GENOMIC DNA]</scope>
</reference>
<dbReference type="Proteomes" id="UP000030661">
    <property type="component" value="Unassembled WGS sequence"/>
</dbReference>
<evidence type="ECO:0000313" key="2">
    <source>
        <dbReference type="Proteomes" id="UP000030661"/>
    </source>
</evidence>
<dbReference type="STRING" id="1499967.U27_00637"/>
<name>A0A081C834_VECG1</name>
<keyword evidence="2" id="KW-1185">Reference proteome</keyword>
<gene>
    <name evidence="1" type="ORF">U27_00637</name>
</gene>
<sequence>MIKRMKRRIKFLKRILVISIVMRLFDGVSLLQAEHSLSVGFYYDTFSDDQSPQAYGHECTIPVSLEYEQQEWFFRIDTAYSRAMVRPGIISKKTLSSLTDSLCTVSYTLFQRPVNILLGLDLNFPTGKEQLSQEEKVAEAGENNDLFKVDDFGEGMNVGFHLGFVRELTDIRVGIYGGYTFYGEYDPTRDIAADDFNPGNQLVLMTAFDWQVSPQFLLDTFLAYSSFSADKINGEQIFREGDKFIVGGGLYGQYAPFSFNLNWQNAVQSKNDELVEESLETEIENSNRFEFLGSVDLGYACSPELVLHWLSDIRYYGESKRKSPSNGRPYEGKRTRYALGPGFSYIYDEHISYHGLAKYFVLNQQPHVLLEDDVTLHGINVGIGMTYTF</sequence>
<evidence type="ECO:0000313" key="1">
    <source>
        <dbReference type="EMBL" id="GAK60739.1"/>
    </source>
</evidence>
<dbReference type="eggNOG" id="ENOG5033DRD">
    <property type="taxonomic scope" value="Bacteria"/>
</dbReference>
<dbReference type="HOGENOM" id="CLU_709150_0_0_0"/>
<protein>
    <recommendedName>
        <fullName evidence="3">Outer membrane protein beta-barrel domain-containing protein</fullName>
    </recommendedName>
</protein>
<dbReference type="AlphaFoldDB" id="A0A081C834"/>
<dbReference type="EMBL" id="DF820474">
    <property type="protein sequence ID" value="GAK60739.1"/>
    <property type="molecule type" value="Genomic_DNA"/>
</dbReference>
<organism evidence="1">
    <name type="scientific">Vecturithrix granuli</name>
    <dbReference type="NCBI Taxonomy" id="1499967"/>
    <lineage>
        <taxon>Bacteria</taxon>
        <taxon>Candidatus Moduliflexota</taxon>
        <taxon>Candidatus Vecturitrichia</taxon>
        <taxon>Candidatus Vecturitrichales</taxon>
        <taxon>Candidatus Vecturitrichaceae</taxon>
        <taxon>Candidatus Vecturithrix</taxon>
    </lineage>
</organism>